<comment type="similarity">
    <text evidence="3">Belongs to the cytochrome P450 family.</text>
</comment>
<evidence type="ECO:0000313" key="12">
    <source>
        <dbReference type="Proteomes" id="UP000054007"/>
    </source>
</evidence>
<dbReference type="PANTHER" id="PTHR46300">
    <property type="entry name" value="P450, PUTATIVE (EUROFUNG)-RELATED-RELATED"/>
    <property type="match status" value="1"/>
</dbReference>
<evidence type="ECO:0000256" key="10">
    <source>
        <dbReference type="SAM" id="Phobius"/>
    </source>
</evidence>
<dbReference type="PRINTS" id="PR00463">
    <property type="entry name" value="EP450I"/>
</dbReference>
<dbReference type="Gene3D" id="1.10.630.10">
    <property type="entry name" value="Cytochrome P450"/>
    <property type="match status" value="1"/>
</dbReference>
<dbReference type="Proteomes" id="UP000054007">
    <property type="component" value="Unassembled WGS sequence"/>
</dbReference>
<evidence type="ECO:0000256" key="6">
    <source>
        <dbReference type="ARBA" id="ARBA00023002"/>
    </source>
</evidence>
<keyword evidence="10" id="KW-0472">Membrane</keyword>
<dbReference type="GO" id="GO:0005506">
    <property type="term" value="F:iron ion binding"/>
    <property type="evidence" value="ECO:0007669"/>
    <property type="project" value="InterPro"/>
</dbReference>
<organism evidence="11 12">
    <name type="scientific">Cylindrobasidium torrendii FP15055 ss-10</name>
    <dbReference type="NCBI Taxonomy" id="1314674"/>
    <lineage>
        <taxon>Eukaryota</taxon>
        <taxon>Fungi</taxon>
        <taxon>Dikarya</taxon>
        <taxon>Basidiomycota</taxon>
        <taxon>Agaricomycotina</taxon>
        <taxon>Agaricomycetes</taxon>
        <taxon>Agaricomycetidae</taxon>
        <taxon>Agaricales</taxon>
        <taxon>Marasmiineae</taxon>
        <taxon>Physalacriaceae</taxon>
        <taxon>Cylindrobasidium</taxon>
    </lineage>
</organism>
<feature type="binding site" description="axial binding residue" evidence="9">
    <location>
        <position position="459"/>
    </location>
    <ligand>
        <name>heme</name>
        <dbReference type="ChEBI" id="CHEBI:30413"/>
    </ligand>
    <ligandPart>
        <name>Fe</name>
        <dbReference type="ChEBI" id="CHEBI:18248"/>
    </ligandPart>
</feature>
<evidence type="ECO:0000313" key="11">
    <source>
        <dbReference type="EMBL" id="KIY63812.1"/>
    </source>
</evidence>
<keyword evidence="10" id="KW-0812">Transmembrane</keyword>
<comment type="pathway">
    <text evidence="2">Secondary metabolite biosynthesis.</text>
</comment>
<dbReference type="InterPro" id="IPR001128">
    <property type="entry name" value="Cyt_P450"/>
</dbReference>
<dbReference type="GO" id="GO:0016705">
    <property type="term" value="F:oxidoreductase activity, acting on paired donors, with incorporation or reduction of molecular oxygen"/>
    <property type="evidence" value="ECO:0007669"/>
    <property type="project" value="InterPro"/>
</dbReference>
<dbReference type="InterPro" id="IPR036396">
    <property type="entry name" value="Cyt_P450_sf"/>
</dbReference>
<evidence type="ECO:0000256" key="3">
    <source>
        <dbReference type="ARBA" id="ARBA00010617"/>
    </source>
</evidence>
<feature type="transmembrane region" description="Helical" evidence="10">
    <location>
        <begin position="12"/>
        <end position="29"/>
    </location>
</feature>
<reference evidence="11 12" key="1">
    <citation type="journal article" date="2015" name="Fungal Genet. Biol.">
        <title>Evolution of novel wood decay mechanisms in Agaricales revealed by the genome sequences of Fistulina hepatica and Cylindrobasidium torrendii.</title>
        <authorList>
            <person name="Floudas D."/>
            <person name="Held B.W."/>
            <person name="Riley R."/>
            <person name="Nagy L.G."/>
            <person name="Koehler G."/>
            <person name="Ransdell A.S."/>
            <person name="Younus H."/>
            <person name="Chow J."/>
            <person name="Chiniquy J."/>
            <person name="Lipzen A."/>
            <person name="Tritt A."/>
            <person name="Sun H."/>
            <person name="Haridas S."/>
            <person name="LaButti K."/>
            <person name="Ohm R.A."/>
            <person name="Kues U."/>
            <person name="Blanchette R.A."/>
            <person name="Grigoriev I.V."/>
            <person name="Minto R.E."/>
            <person name="Hibbett D.S."/>
        </authorList>
    </citation>
    <scope>NUCLEOTIDE SEQUENCE [LARGE SCALE GENOMIC DNA]</scope>
    <source>
        <strain evidence="11 12">FP15055 ss-10</strain>
    </source>
</reference>
<evidence type="ECO:0000256" key="7">
    <source>
        <dbReference type="ARBA" id="ARBA00023004"/>
    </source>
</evidence>
<evidence type="ECO:0000256" key="1">
    <source>
        <dbReference type="ARBA" id="ARBA00001971"/>
    </source>
</evidence>
<dbReference type="AlphaFoldDB" id="A0A0D7B022"/>
<dbReference type="EMBL" id="KN880671">
    <property type="protein sequence ID" value="KIY63812.1"/>
    <property type="molecule type" value="Genomic_DNA"/>
</dbReference>
<comment type="cofactor">
    <cofactor evidence="1 9">
        <name>heme</name>
        <dbReference type="ChEBI" id="CHEBI:30413"/>
    </cofactor>
</comment>
<keyword evidence="12" id="KW-1185">Reference proteome</keyword>
<evidence type="ECO:0000256" key="9">
    <source>
        <dbReference type="PIRSR" id="PIRSR602401-1"/>
    </source>
</evidence>
<keyword evidence="6" id="KW-0560">Oxidoreductase</keyword>
<gene>
    <name evidence="11" type="ORF">CYLTODRAFT_359349</name>
</gene>
<name>A0A0D7B022_9AGAR</name>
<evidence type="ECO:0000256" key="2">
    <source>
        <dbReference type="ARBA" id="ARBA00005179"/>
    </source>
</evidence>
<keyword evidence="5 9" id="KW-0479">Metal-binding</keyword>
<keyword evidence="10" id="KW-1133">Transmembrane helix</keyword>
<dbReference type="SUPFAM" id="SSF48264">
    <property type="entry name" value="Cytochrome P450"/>
    <property type="match status" value="1"/>
</dbReference>
<evidence type="ECO:0000256" key="8">
    <source>
        <dbReference type="ARBA" id="ARBA00023033"/>
    </source>
</evidence>
<dbReference type="InterPro" id="IPR050364">
    <property type="entry name" value="Cytochrome_P450_fung"/>
</dbReference>
<dbReference type="InterPro" id="IPR002401">
    <property type="entry name" value="Cyt_P450_E_grp-I"/>
</dbReference>
<dbReference type="STRING" id="1314674.A0A0D7B022"/>
<keyword evidence="7 9" id="KW-0408">Iron</keyword>
<dbReference type="PRINTS" id="PR00385">
    <property type="entry name" value="P450"/>
</dbReference>
<evidence type="ECO:0000256" key="4">
    <source>
        <dbReference type="ARBA" id="ARBA00022617"/>
    </source>
</evidence>
<dbReference type="OrthoDB" id="1470350at2759"/>
<sequence length="541" mass="61054">MGNLLSLTDASWTLFALYAVAFIVATVALHQEFLRLRARIPGLPGPPALPFIGNLHQVKGKPAYEQYRQWSKIYGPVFQVQFGILPVVIVNGNEEARDLFIHRHLSVISRPVLYTFQCPDSKESAFHGLSIGTSPWDASCKQRRRAAATALNLNAVRSYASILEFETKELIRELLEESSYAQKPVFLKPLLYHFSLNMSLTLNYGTRFLSLENPLFREIFEVETQISKFRSTSENLADFFPILRLPNYFGGGSSTRAKDIGSRRKAYTFRLLDELEERIKQGTDRPCIQGNVLKDQDVKLSKTELLGVSTSIIAGADSNLPTLGWTIAYLIQNPEWQTRLYSALSEYRTSKGHNLREGPGYADAEENTIPIFDAFVREILRFYPPLRMGIPRAAYKNTDYLGATIPADTEVLLNIWALNRDPAIFDDANSFIPERWLDEDNKANPRRIVYSFGLGARNCPASFITYRILYLTLVRLVWSFTLHAEPGTDGPNIDAIKGSTSYASLGQAIDDYSVVLKPRDIEALVEWLGEKPLSFEGLESE</sequence>
<proteinExistence type="inferred from homology"/>
<keyword evidence="8" id="KW-0503">Monooxygenase</keyword>
<accession>A0A0D7B022</accession>
<dbReference type="GO" id="GO:0020037">
    <property type="term" value="F:heme binding"/>
    <property type="evidence" value="ECO:0007669"/>
    <property type="project" value="InterPro"/>
</dbReference>
<protein>
    <submittedName>
        <fullName evidence="11">Cytochrome P450</fullName>
    </submittedName>
</protein>
<keyword evidence="4 9" id="KW-0349">Heme</keyword>
<evidence type="ECO:0000256" key="5">
    <source>
        <dbReference type="ARBA" id="ARBA00022723"/>
    </source>
</evidence>
<dbReference type="Pfam" id="PF00067">
    <property type="entry name" value="p450"/>
    <property type="match status" value="1"/>
</dbReference>
<dbReference type="GO" id="GO:0004497">
    <property type="term" value="F:monooxygenase activity"/>
    <property type="evidence" value="ECO:0007669"/>
    <property type="project" value="UniProtKB-KW"/>
</dbReference>